<dbReference type="Pfam" id="PF07699">
    <property type="entry name" value="Ephrin_rec_like"/>
    <property type="match status" value="1"/>
</dbReference>
<accession>A0A0G4HJ42</accession>
<dbReference type="PANTHER" id="PTHR46104">
    <property type="entry name" value="GENE 9195-RELATED-RELATED"/>
    <property type="match status" value="1"/>
</dbReference>
<protein>
    <recommendedName>
        <fullName evidence="4">Tyrosine-protein kinase ephrin type A/B receptor-like domain-containing protein</fullName>
    </recommendedName>
</protein>
<feature type="region of interest" description="Disordered" evidence="2">
    <location>
        <begin position="5562"/>
        <end position="5633"/>
    </location>
</feature>
<feature type="region of interest" description="Disordered" evidence="2">
    <location>
        <begin position="3651"/>
        <end position="3670"/>
    </location>
</feature>
<evidence type="ECO:0000256" key="3">
    <source>
        <dbReference type="SAM" id="SignalP"/>
    </source>
</evidence>
<feature type="region of interest" description="Disordered" evidence="2">
    <location>
        <begin position="5829"/>
        <end position="5861"/>
    </location>
</feature>
<dbReference type="InterPro" id="IPR009030">
    <property type="entry name" value="Growth_fac_rcpt_cys_sf"/>
</dbReference>
<feature type="region of interest" description="Disordered" evidence="2">
    <location>
        <begin position="5009"/>
        <end position="5034"/>
    </location>
</feature>
<dbReference type="VEuPathDB" id="CryptoDB:Cvel_1096"/>
<feature type="coiled-coil region" evidence="1">
    <location>
        <begin position="5361"/>
        <end position="5435"/>
    </location>
</feature>
<dbReference type="InterPro" id="IPR011641">
    <property type="entry name" value="Tyr-kin_ephrin_A/B_rcpt-like"/>
</dbReference>
<sequence length="5861" mass="618940">MVLSNPVRGLFSCLLVLLLPSPAFTQTYNLEIVPGVTDAYTYDAFTPTVNVRDSSTSNIATGINQDVYLTLQQTSSELYGEVKYATSSGTVATSIATPRSSGTFEVIAFCPNLAGPAPANSSAGLAVSSSITASRTIYTIAETIGGPYAQGQSFTVALEAQSGGSKNTGVTNEVRIVAVDGSSNPVSLSGTTTTNFVAGDASFSVSTTFLGTIYFRSIVVDSTSGNDLITSHSTAVVIQAGSATKLSFSTQPFGASAGSALTTQPVVQALDSYGNLVTSFTSTVTLTLKSPHTADATVGSMSASSGVASFSGVTIPSTSLALRGYRIEASATGVATVSSFPFSVSGDGGLTADAVVFVNYGGENFETAHESANSLQLGQTFSVTVRVEDSAKGLPVGGVPGFDGLASGGLGGIGQVFKYSRWRGSDSGDHQEETMSDATITLAVHSSATATLVGTLTRRPDRFGMATFEGLYLSAGSGNVTFEATCSSGCSGTPSVQTDIISVSTSTGSVLASVPSSASEGSVSEYTLQLGSEPADTVTIALSLTSGTGSVAPTSLTFSSADWMLPKTVAVQSTTSTASNTAETVTLQVTHTATSNDPNYVTAAIRWSPPFPATSTNVLDVPFTETLVPTVTISPSSATVLEGSSVTYDIFFNHQPHTDPTVMNIGGSTVNIAQSSWTDATTAVYTHTVTTTNDGVDNGSPPTVNSVQNSVTSYTVTFSPSAYFYYATLDATTSAVTVTAGSTLRIDNEGTITGTVSIQLSAVPTATVTVALACDSAAVAQTAASVDLTTTTWNSNQNIDLTGVSASTPTGNSFKTTCTLSATSTDARYSGTAAVFTPSNEIAIVVVRRQCTVGLYGTSCTNCPAGSECYGAISSTCPSGYYSAAGDGFCRACPPGSACTTPAASVTACSGTGQYAVGYSTSCSTPVAGKQFTTSSTHPVPCLLGMYWDNTAFTCTLCPAGSRCTDPTSSTPVACGTGEYSKGGAILCKKCPAGFSCATTSAEPAPCAPGTYATGGATSCTSCTAGNECPYPDRAVQIACAAGYYALAGASTCRLCDVGVECAATTSAGSACATGTYSLGGQTSCTACPAGFYCPAVNRPPVLCPGGTYSTGSASSCNACTTGCVCDEGSTAACPSSSQCPKGFYCAGGEPVPCGGGTYQASAGATASTACTTCTAGYFCPRATAEVAKGMLECPMGHYCPAGSDVPTRCGADTYRNDYMGTAAGDCTACPNGYFSGTSAATDATTVQCYPAPAGTWWVSGTAGEQAVTAGSYTGKAYALESTDTLPSCPAGSYCPAGSAAPTRCAPGTYSTATGQTASTACGNCDTGYACPQYGTRGVFVRCAHGHYCEAGTRWPDEIPCPRGTWLAEHTGTASSSCTQCPAGFACDHGTGGPHFPPQPCAAGHYCTAGTEYPTQNACAAGTFSPHTGLTAASECTKCPPGKYCTGGKPAPDGDCLPGHFCPESSSDPLANPCAQGSYSPDWGLTSQDHCLPCPEGSFCPPGSPFPEPCPVGSYSLNTNTTGTMGLITSPGSLRANTFSQCETCPAGYECPVGAIEAIACGRGYYSAAGAGACTICPAGSYCDSETTTDSDIGTKVCNSASLDCSTTGIDYTTTMGSRPCPLGHICYDGATNTAATVPSEVSAGFIVDFPGVTSAALFGYYVNTTGQWELTGQCDPHYLCPEASSNSTPTLCPAGYYRPLVGGRHNLGSSDSSEGLTAPLGQCSLCPAGFYCPMSSSTQTVVDCPTGSYCPEGSSTPTGCTAGYFGTQTNTREASDCTPCTPGMYCGSTGLTAPTANCSAGFLCYLGSTSATPTDGTTGTTCTAGGYCTEGGLVKASCPAGTYNPFAGAFDTSLCTTCTAGSYCTGSAETAPNGQCYAGYYCLTGSTTPTQNIVPAGAYSIAGDGIDTNGGTSCPQGYYQPNAGQSSCLDCPARQYCPSTGMTTTYNCPTSNYCEARTILTVPCPAGTYSAANLLSSSNDCNRCDPGKYCSSTGQAAVGGDCSAGYYCAYQSSSQTPSSTTDQSGPCPAGYYCIAGSVNPVPCASSTFRATTLATASGDCTQCSAGSYCLGVGLSAVTASCPAGYFCPTGTDDYSANPCTVGNACPAGASGETACTGGTYAEATRTDSCLTTPAGYYTGASASSFANDCQAGHYCVAGSSSATAAACAAGTFSNNTNAKAADWCLDCQPGKYCPSTATTAPANCDAGYYCTGASTTNIPSSAPEGGQCAAGTYCPAGSVASVTCDAGSYCSTAGLGSPQASCPAGYYCPAGTSTSTSNPCTAGHYCPLGSSTPVACPPGTFLASTQNDALADCTTCTGGSYCESSGLTAVTGPCSAGFYCPAGSSAFRPSGSICPAGSSCSAGVASPSGCSSGNYQPLTGQSSCDACPAGRYCNSTDALSCETGKYCTGSNTQASQSDCATGTFNDIVGRSASSECQSCLPGTYCGSTGLSAPTGDCTAGYYCTGGTTSATPSSNGGQCTTGTYCPTGSPEAVVCPAGYYCSGSGRTTPNAKCTAGYFCHWGATWPTPTHRSWDATVCPSTASGAASWQRGGMCLQGTFCESGAVVPIACPAGTYGTANLATSVLDCATCPAGQYCYGFGLTAVSGNCEAGFYCRAGQSAMFDVICPVGQYCPEQSSAATNCSAGTYNAFVAQANCTNCPPGTLCASEMMTSPSECPTGSYCGTATSSATACSAGTYQPLTHQTTSDSCVGCYPGQYCTGTGRSDNGTACTAGYYCRFGSSSATPTNTSCSGTGYNLCLPGSRCPENTYCPAGSSVPTACPLGTTGAAAGSTASTDCSACPAGSYCAADAVPRTCDAGFVCSSGAKSPRPIDGTTGYICPVGHYCTAGTTTGETNCADGTYADVTGLETCHSCPAGHYCNATGGTITPTECPAGYVCPAGASAPTACGAGTFNPLTKKTNATTDCLPCESGKYCATAGLSAATGSCTAGYFCAQETSGNTSPTPSGTYPSSGTCPAGYYCEAGTPEPTPCPAGRYRAGTMGTALSDCTLCDAGSYCATMNQTATTGQCEAGYYCSSGSKTISGGTKGSDSSSVYVCAEGSTCICPFGHTCATGTGTPAQCPGGTYGNTLGQTTCQTCYVSHYCAAATTTPVSCTAGNYCPNATETPIPCPNGTYDSTTRYMRASDQCSDCEPGYYCTGGGALDTNKVCDVGYICVKGVSSAAPPRNYTDLTFTGAVPSEWGGLCPPGHYCGPTNTVRITTPTACSSGTVRLEPGGISQNDCGACPLGYYCRENMLIPEACPMGGWCVQNATEPAWCPIGYYQPLTLQTSNTSCTLCPAGYACLPSDNDFYPLGSFGSYPAYGIQTLDAWICRPGMYCTGGTNAPQLCGTGTNSNVTGVVSAAGCLACPAGVYCTNGFGLTNSPSGRDLVLDPRACPGGNYCVENSTSYSQCPAGTYCEPLSSATTACTQGYYCEAGSAYRVPCPEGAYCVASATAPTYCPAGSRGLRGQTTAIKKDGCSTGEICACESCESGYYSDGSPVFECTECPAGFVCEVGTSTAAPQTLAADGGYPCPVGHYCPSGSSFGLACPEGTFRAVTKGEALTDCSGCPENTFNEKTGQNGCFPCGSTSTAVVGSTTCVCDGLNRTFSAYDGTCTCSTGFEFIDDNLVTRSNEDSSIDCQPIVYPSCASSSSSNSGSDPDQTGAPQSSSGMVRLANGTCVEYSTIDCASECNGGAGTFISNVGRCQCENVQVATVVCDSTCQLEMYKVFYNETSEELKFMNQTDKTNKTMPLSYLNSDGEALWSLSCNTRSNATNSTQTGEQECELSFGQTTSDGSAEGLFGPNADLITRLEAYLANTTSSRRRRLEEIHDIDVSLIEDPEEAALLRRLQTASTTGITNPVLCIKVESSYCWYIQNRNFPIYEQDNLLNTNPNFDAGPFRQLQTVMEAGGAAASRMKYFCNTFREAGTYVFSMSEQPSNIQIMNVVGSGTVCPDSSTTPQSQTASSYASSGTSTSSTVNIEPSYLLLGILLGGLLLLAGLLAGIVTYARRRVWLKYAARGISEPEPWVFGKKKNYKDFSQIGVDDLVEGGFTDQEAQKWMEERKEMAAREEQNRKVLGMSPEDLDTYLSRYNDEKFDVRVYQAAYEKLMNHHKFVNAMFGKRNEDADEQAEKTLGAAQALQSAIEARLQEVLENLQQSNEKRTSEREKLNECSEKVSPLLDDDGSKQEVDKTQFTASDPNDADHFDPLAALQNELQDDESSIEEKMEQLKRLSEAMATTTDEDERQRLLDLYNQIMASVQKQHTHMHSGAENARMAEQQERNEQLKKVKQERQDMEAKVQSMGDKMSDDRDNFNEKQDKERREERTAVNDDLLANCQDMLAEENEERDSLLRDLKKKLDDPNLTQEEKDNLIRAANDRLDALNESLEEEREAQLAKMHEALQARKAKRQRQREEERKRNDEAREAAALQAKEDLAALKATELQQRQQNEIDLLMGEQTALEMQEGENLDRKFRDKTERLQEELQKDFESRLDGLKREGLSNDEFLREKTKLQEELHARLEDLDDIMEAEKRKQADSIEQALQARKLRRAKAVEARQSAENQLLEFEARAQKEMEHLRQRQAKERSEAQEAFEKKKEAMQSEADFTLQAQLANLQGAFDAKIVKLRAQKLEHPERAAEIDAEMAALNEQYKIEKGALLDNYERDLRAELDIAAKDYEVDMSKMANRHEREWDELTERHREEEAAIRDRIAHLQHGELIVVQQNAEESLEQKLDQEYKDKDQEQRRLAERERKRAHEEEERKTKSRLNAATSDAERERIKEEHRQKLEKIDNMLEEERMKQNEELKRRLRERRDKRKDLLAKKHEAEQEALRLKAEQDAQARELEHQQESDRKRDEIAREHERLGELAVQDAGELGQTDNLRQALDDMEPALERQRKKLYEGALGSRDAEGEREALLAAWRLNMAKQADEDEAERLRQKQNMQARLKERRSRLQQQQAGQKKEMKVAQAFERVAAEEVLDNRRKEERAYREAGDGDAKPNAMRQLAYLQQKGQQAKWKEDLKSQQEKDMSEFKSKLDAERDQFQREMEAQLATEREAIAQARQQKEKELEAQRARAEIDNQVALAEAGNDEEKRKRLLEAHKRRVEDLENVMNRETAEQEEKMQKKLEARRAKLRAKKEALEAKQQHEISEKEIDQQRNAQEKLAEVQKEEEDAEAEREQNRLTLQAAATVAAYTSSAEKSQLKRDTELALSKMKANLDMRHAQETENRVALQYSEKAHRLRVVMDSEQKNKAQKLVDYQGDLDNAHATQTDTTGIMSPAARQKKYAEKEEELEKQLQLKMEDLRNRLDREHAEELMNIRERQLEQVISQISGFLTKVDRQANEMGTSPLSPEARRQAEGWVESARREKTQLVEVRNQKRAEVAEKIKEIQDAMKERELAVKQQVEDQLAKMKEKLEQEREEARALAEARLRQKRDEHRKTRILQQNQHLQNVLAKQDAKRATLMAEHQSDLSMLERNLDVERQRQLTKMEKRLADRQKAKEKKFTEERMRQLHAEQSELRREQERLFEQEMSLKQKQKKALDNIRLKSSSLVSSKLSKWKSKAVSKVSDRQSRLGDSSNRMGELEDDSDPEDEFADETELDAISGKPTAGQTRAPSRQSGQSLSTRLAHKAREIKRVETQANRVRSMLSDFVSKIDEDEEKEDEAEGAQFGLLGRDFRVNVKSSKTPEDEVTELLQTLEQVNQLIHMVKLAATVNAGGGEGFRGAASRLAKKSGVATGLKGRGGTNVGGGGDRSPPGRSAEGLVKAVALLGAASSSESPNSQKSPGLRPPSATSASGAAAAGASSPVPSGTATSQKMEGAFKAAALLAGGAGPERESSLKLDRGRSVKFDEKPPRSSREGR</sequence>
<dbReference type="PANTHER" id="PTHR46104:SF1">
    <property type="entry name" value="GENE 9195-RELATED"/>
    <property type="match status" value="1"/>
</dbReference>
<reference evidence="5" key="1">
    <citation type="submission" date="2014-11" db="EMBL/GenBank/DDBJ databases">
        <authorList>
            <person name="Otto D Thomas"/>
            <person name="Naeem Raeece"/>
        </authorList>
    </citation>
    <scope>NUCLEOTIDE SEQUENCE</scope>
</reference>
<feature type="region of interest" description="Disordered" evidence="2">
    <location>
        <begin position="4391"/>
        <end position="4426"/>
    </location>
</feature>
<dbReference type="Gene3D" id="2.10.50.10">
    <property type="entry name" value="Tumor Necrosis Factor Receptor, subunit A, domain 2"/>
    <property type="match status" value="5"/>
</dbReference>
<feature type="compositionally biased region" description="Gly residues" evidence="2">
    <location>
        <begin position="5740"/>
        <end position="5752"/>
    </location>
</feature>
<feature type="coiled-coil region" evidence="1">
    <location>
        <begin position="4209"/>
        <end position="4243"/>
    </location>
</feature>
<feature type="region of interest" description="Disordered" evidence="2">
    <location>
        <begin position="3954"/>
        <end position="3976"/>
    </location>
</feature>
<feature type="region of interest" description="Disordered" evidence="2">
    <location>
        <begin position="4926"/>
        <end position="4963"/>
    </location>
</feature>
<feature type="coiled-coil region" evidence="1">
    <location>
        <begin position="5464"/>
        <end position="5539"/>
    </location>
</feature>
<dbReference type="SUPFAM" id="SSF57184">
    <property type="entry name" value="Growth factor receptor domain"/>
    <property type="match status" value="6"/>
</dbReference>
<feature type="compositionally biased region" description="Basic and acidic residues" evidence="2">
    <location>
        <begin position="4278"/>
        <end position="4298"/>
    </location>
</feature>
<feature type="compositionally biased region" description="Basic and acidic residues" evidence="2">
    <location>
        <begin position="4732"/>
        <end position="4761"/>
    </location>
</feature>
<feature type="compositionally biased region" description="Acidic residues" evidence="2">
    <location>
        <begin position="5584"/>
        <end position="5600"/>
    </location>
</feature>
<evidence type="ECO:0000256" key="1">
    <source>
        <dbReference type="SAM" id="Coils"/>
    </source>
</evidence>
<feature type="region of interest" description="Disordered" evidence="2">
    <location>
        <begin position="5733"/>
        <end position="5759"/>
    </location>
</feature>
<feature type="compositionally biased region" description="Low complexity" evidence="2">
    <location>
        <begin position="5773"/>
        <end position="5812"/>
    </location>
</feature>
<keyword evidence="3" id="KW-0732">Signal</keyword>
<feature type="compositionally biased region" description="Basic and acidic residues" evidence="2">
    <location>
        <begin position="4772"/>
        <end position="4805"/>
    </location>
</feature>
<feature type="chain" id="PRO_5005191518" description="Tyrosine-protein kinase ephrin type A/B receptor-like domain-containing protein" evidence="3">
    <location>
        <begin position="26"/>
        <end position="5861"/>
    </location>
</feature>
<feature type="region of interest" description="Disordered" evidence="2">
    <location>
        <begin position="5101"/>
        <end position="5179"/>
    </location>
</feature>
<dbReference type="SMART" id="SM01411">
    <property type="entry name" value="Ephrin_rec_like"/>
    <property type="match status" value="40"/>
</dbReference>
<feature type="compositionally biased region" description="Basic and acidic residues" evidence="2">
    <location>
        <begin position="4392"/>
        <end position="4403"/>
    </location>
</feature>
<feature type="coiled-coil region" evidence="1">
    <location>
        <begin position="4513"/>
        <end position="4598"/>
    </location>
</feature>
<feature type="coiled-coil region" evidence="1">
    <location>
        <begin position="5282"/>
        <end position="5313"/>
    </location>
</feature>
<feature type="compositionally biased region" description="Basic and acidic residues" evidence="2">
    <location>
        <begin position="4412"/>
        <end position="4426"/>
    </location>
</feature>
<feature type="compositionally biased region" description="Polar residues" evidence="2">
    <location>
        <begin position="3659"/>
        <end position="3670"/>
    </location>
</feature>
<feature type="compositionally biased region" description="Basic and acidic residues" evidence="2">
    <location>
        <begin position="4815"/>
        <end position="4864"/>
    </location>
</feature>
<dbReference type="PhylomeDB" id="A0A0G4HJ42"/>
<proteinExistence type="predicted"/>
<gene>
    <name evidence="5" type="ORF">Cvel_1096</name>
</gene>
<evidence type="ECO:0000256" key="2">
    <source>
        <dbReference type="SAM" id="MobiDB-lite"/>
    </source>
</evidence>
<evidence type="ECO:0000313" key="5">
    <source>
        <dbReference type="EMBL" id="CEM44101.1"/>
    </source>
</evidence>
<feature type="compositionally biased region" description="Basic and acidic residues" evidence="2">
    <location>
        <begin position="5015"/>
        <end position="5034"/>
    </location>
</feature>
<feature type="compositionally biased region" description="Basic and acidic residues" evidence="2">
    <location>
        <begin position="4160"/>
        <end position="4175"/>
    </location>
</feature>
<feature type="region of interest" description="Disordered" evidence="2">
    <location>
        <begin position="4158"/>
        <end position="4206"/>
    </location>
</feature>
<organism evidence="5">
    <name type="scientific">Chromera velia CCMP2878</name>
    <dbReference type="NCBI Taxonomy" id="1169474"/>
    <lineage>
        <taxon>Eukaryota</taxon>
        <taxon>Sar</taxon>
        <taxon>Alveolata</taxon>
        <taxon>Colpodellida</taxon>
        <taxon>Chromeraceae</taxon>
        <taxon>Chromera</taxon>
    </lineage>
</organism>
<feature type="compositionally biased region" description="Basic and acidic residues" evidence="2">
    <location>
        <begin position="5114"/>
        <end position="5167"/>
    </location>
</feature>
<dbReference type="EMBL" id="CDMZ01002838">
    <property type="protein sequence ID" value="CEM44101.1"/>
    <property type="molecule type" value="Genomic_DNA"/>
</dbReference>
<keyword evidence="1" id="KW-0175">Coiled coil</keyword>
<feature type="compositionally biased region" description="Basic and acidic residues" evidence="2">
    <location>
        <begin position="5833"/>
        <end position="5861"/>
    </location>
</feature>
<feature type="compositionally biased region" description="Basic and acidic residues" evidence="2">
    <location>
        <begin position="4980"/>
        <end position="4996"/>
    </location>
</feature>
<feature type="compositionally biased region" description="Low complexity" evidence="2">
    <location>
        <begin position="3956"/>
        <end position="3976"/>
    </location>
</feature>
<feature type="domain" description="Tyrosine-protein kinase ephrin type A/B receptor-like" evidence="4">
    <location>
        <begin position="1913"/>
        <end position="1949"/>
    </location>
</feature>
<name>A0A0G4HJ42_9ALVE</name>
<feature type="region of interest" description="Disordered" evidence="2">
    <location>
        <begin position="4980"/>
        <end position="4999"/>
    </location>
</feature>
<feature type="region of interest" description="Disordered" evidence="2">
    <location>
        <begin position="5773"/>
        <end position="5816"/>
    </location>
</feature>
<feature type="region of interest" description="Disordered" evidence="2">
    <location>
        <begin position="4261"/>
        <end position="4331"/>
    </location>
</feature>
<feature type="compositionally biased region" description="Polar residues" evidence="2">
    <location>
        <begin position="5609"/>
        <end position="5625"/>
    </location>
</feature>
<evidence type="ECO:0000259" key="4">
    <source>
        <dbReference type="Pfam" id="PF07699"/>
    </source>
</evidence>
<feature type="compositionally biased region" description="Basic and acidic residues" evidence="2">
    <location>
        <begin position="4306"/>
        <end position="4329"/>
    </location>
</feature>
<feature type="region of interest" description="Disordered" evidence="2">
    <location>
        <begin position="4732"/>
        <end position="4888"/>
    </location>
</feature>
<feature type="signal peptide" evidence="3">
    <location>
        <begin position="1"/>
        <end position="25"/>
    </location>
</feature>